<name>A0A4P6P8J3_9GAMM</name>
<reference evidence="4 5" key="1">
    <citation type="submission" date="2018-12" db="EMBL/GenBank/DDBJ databases">
        <title>Complete genome of Litorilituus sediminis.</title>
        <authorList>
            <person name="Liu A."/>
            <person name="Rong J."/>
        </authorList>
    </citation>
    <scope>NUCLEOTIDE SEQUENCE [LARGE SCALE GENOMIC DNA]</scope>
    <source>
        <strain evidence="4 5">JCM 17549</strain>
    </source>
</reference>
<feature type="domain" description="LamG-like jellyroll fold" evidence="3">
    <location>
        <begin position="260"/>
        <end position="391"/>
    </location>
</feature>
<dbReference type="PANTHER" id="PTHR42535:SF2">
    <property type="entry name" value="CHROMOSOME UNDETERMINED SCAFFOLD_146, WHOLE GENOME SHOTGUN SEQUENCE"/>
    <property type="match status" value="1"/>
</dbReference>
<protein>
    <submittedName>
        <fullName evidence="4">LamG domain-containing protein</fullName>
    </submittedName>
</protein>
<dbReference type="OrthoDB" id="9790247at2"/>
<sequence>MLTRFVGIFLVVFASILTNLAYGAACLDIFPGATNDNLANKGLEFINVPPFTGADWYLTNPDHIPLGDSQHLSWYSQQIITVSSTPVSETTARLYIANGASWTNAKINVGGNPEDLIIIVNGSMAISGGISGGNTEINAIIYATGSITITGKVEINGAVAAEGALSTTPSADIDYDDDAIAAADFNGMCDNGAATVTPILDFHFDECSYTGAANEVIDSVGNYAGTAMNGLNTADAGQIEKFAQITDDQHYVDTSVPLPSSYSVSTWFKKPTATTGNDYFVLGAMASGGDLLYLDRSNSWRWGVYDGSNASNGSYSFASLDDNWHHLTLVYNAGQTLLYIDGVQVDSVNRVPAGTLKYIATSFDQVNSSSPQGFRAPLDEFMVFDGVLSAGAIQTLYNNQLAQNNYDGTARAPVVCQSLLALYKFEQTDFSTQIDDTSGLDNHAANLFGGLSTPDGKYCRGFESESWNDSNAITDSFRSPLDVNDNIGLQGTISFWFQSRIDWDQGQERVLFDASAGSNQTDKYFVFEIQQDGRLKFAFEDSVDSDFNIIEPLNYNRSADIWYYLTVTWDYVNNSFAIYVDGNLVSQQTRNTNGAMGELLPIVFGDNSSDYTQAGNSNIASPYSSFGNYDEVRIYNRVLSQAEIQADRDDDTGCEKNLIAEWRMDEINWSGASGEVLDQIANFHGQAFNGANTQSSEPARVGNPGTCGYGVFDGIDDYVAIADDPAFDLEEQLTVSAWVYPESLPSSDLMTILSKDENYEFHLTPQGEINWWWQTNSYTSSGANITPGNWYHIAITYQDGQQVIYVNGVDRGARTYSGSLVLNNDPIQIGQDQFHPGRYFHGRIDEVRIYDYALNSGETNAVYQDTHPCTIYIDHFEIDTLDEQGLTCEADNIVIRACADASCSTLNTDEFTVELLVNNTSKGNITFSGGSVTTDYVHTTAGNAALSLSQAYSCRNSTTSPCNVDFRDAGFVINNALGDGIPHQISGKPSDTGYNARDLYLKAVKTDDSTGACVGLFPDGADVPVNLSYTCHGDSSACSSNLTLTNNGADKLLTQTAASHSLRFSADSTAYFSLTYPDAGKLILNAQKLVEVEDSQGNKETLNLQTSSNAFVEKPFAFKLDFSADSNAGDAYALDPDGSKFKVAGDTFKMTATAVQWANGQDTDNNGIPDDLTAVTGNATANHFDAKSLTTTHTLQLPLGGQQGILTAEQSNTFANSVVTNDFNYSEVGIIQLNTEIEGVGSNSGDYLGAGNVFGEVQNVGRFIPAYFDLAQNDGALAVYCDINPPTLPFAYVGQKQQSDNSIGAIRYGNGINDNPSFTITAMSKNGANVTQNYTGAFMKLVETSIERVTPTLDSDIVNNLGSLGNQLAIEANINKISTKYLQENEAEGVITVTYKDEDNYFYEHVLNAQRNLITSDIDLLVNAITDEDGVVPENPAVPVLTLEPTGVEVRFGRANLANSYGPETSPLPQELSVEYFKDGNYLLADTDSCSQYNSANVSYGLPNEPGISASDIEAVTGNFVEVLDPPNGLTRAIVIKAPGAGNTGQVRVNYNIYDWLKFDWSGNGSFTENPWAIATFGTYRGNDRIIYQREVSR</sequence>
<dbReference type="InterPro" id="IPR046524">
    <property type="entry name" value="DUF6701"/>
</dbReference>
<organism evidence="4 5">
    <name type="scientific">Litorilituus sediminis</name>
    <dbReference type="NCBI Taxonomy" id="718192"/>
    <lineage>
        <taxon>Bacteria</taxon>
        <taxon>Pseudomonadati</taxon>
        <taxon>Pseudomonadota</taxon>
        <taxon>Gammaproteobacteria</taxon>
        <taxon>Alteromonadales</taxon>
        <taxon>Colwelliaceae</taxon>
        <taxon>Litorilituus</taxon>
    </lineage>
</organism>
<keyword evidence="1" id="KW-0732">Signal</keyword>
<proteinExistence type="predicted"/>
<dbReference type="InterPro" id="IPR013320">
    <property type="entry name" value="ConA-like_dom_sf"/>
</dbReference>
<dbReference type="SMART" id="SM00560">
    <property type="entry name" value="LamGL"/>
    <property type="match status" value="2"/>
</dbReference>
<feature type="domain" description="LamG-like jellyroll fold" evidence="3">
    <location>
        <begin position="731"/>
        <end position="857"/>
    </location>
</feature>
<dbReference type="RefSeq" id="WP_130602922.1">
    <property type="nucleotide sequence ID" value="NZ_CP034759.1"/>
</dbReference>
<accession>A0A4P6P8J3</accession>
<gene>
    <name evidence="4" type="ORF">EMK97_13205</name>
</gene>
<dbReference type="Proteomes" id="UP000290244">
    <property type="component" value="Chromosome"/>
</dbReference>
<dbReference type="Gene3D" id="2.60.120.200">
    <property type="match status" value="3"/>
</dbReference>
<evidence type="ECO:0000313" key="4">
    <source>
        <dbReference type="EMBL" id="QBG36609.1"/>
    </source>
</evidence>
<evidence type="ECO:0000256" key="1">
    <source>
        <dbReference type="ARBA" id="ARBA00022729"/>
    </source>
</evidence>
<dbReference type="Pfam" id="PF20419">
    <property type="entry name" value="DUF6701"/>
    <property type="match status" value="1"/>
</dbReference>
<dbReference type="EMBL" id="CP034759">
    <property type="protein sequence ID" value="QBG36609.1"/>
    <property type="molecule type" value="Genomic_DNA"/>
</dbReference>
<dbReference type="InterPro" id="IPR006558">
    <property type="entry name" value="LamG-like"/>
</dbReference>
<keyword evidence="5" id="KW-1185">Reference proteome</keyword>
<dbReference type="KEGG" id="lsd:EMK97_13205"/>
<evidence type="ECO:0000256" key="2">
    <source>
        <dbReference type="ARBA" id="ARBA00023157"/>
    </source>
</evidence>
<keyword evidence="2" id="KW-1015">Disulfide bond</keyword>
<evidence type="ECO:0000313" key="5">
    <source>
        <dbReference type="Proteomes" id="UP000290244"/>
    </source>
</evidence>
<dbReference type="PANTHER" id="PTHR42535">
    <property type="entry name" value="OOKINETE PROTEIN, PUTATIVE-RELATED"/>
    <property type="match status" value="1"/>
</dbReference>
<dbReference type="Pfam" id="PF13385">
    <property type="entry name" value="Laminin_G_3"/>
    <property type="match status" value="3"/>
</dbReference>
<evidence type="ECO:0000259" key="3">
    <source>
        <dbReference type="SMART" id="SM00560"/>
    </source>
</evidence>
<dbReference type="SUPFAM" id="SSF49899">
    <property type="entry name" value="Concanavalin A-like lectins/glucanases"/>
    <property type="match status" value="3"/>
</dbReference>